<evidence type="ECO:0000313" key="4">
    <source>
        <dbReference type="WBParaSite" id="HPBE_0000676201-mRNA-1"/>
    </source>
</evidence>
<reference evidence="2 3" key="1">
    <citation type="submission" date="2018-11" db="EMBL/GenBank/DDBJ databases">
        <authorList>
            <consortium name="Pathogen Informatics"/>
        </authorList>
    </citation>
    <scope>NUCLEOTIDE SEQUENCE [LARGE SCALE GENOMIC DNA]</scope>
</reference>
<dbReference type="InterPro" id="IPR009057">
    <property type="entry name" value="Homeodomain-like_sf"/>
</dbReference>
<dbReference type="OrthoDB" id="5856812at2759"/>
<proteinExistence type="predicted"/>
<dbReference type="Proteomes" id="UP000050761">
    <property type="component" value="Unassembled WGS sequence"/>
</dbReference>
<reference evidence="4" key="2">
    <citation type="submission" date="2019-09" db="UniProtKB">
        <authorList>
            <consortium name="WormBaseParasite"/>
        </authorList>
    </citation>
    <scope>IDENTIFICATION</scope>
</reference>
<dbReference type="AlphaFoldDB" id="A0A183FIM7"/>
<accession>A0A3P8B9W2</accession>
<organism evidence="3 4">
    <name type="scientific">Heligmosomoides polygyrus</name>
    <name type="common">Parasitic roundworm</name>
    <dbReference type="NCBI Taxonomy" id="6339"/>
    <lineage>
        <taxon>Eukaryota</taxon>
        <taxon>Metazoa</taxon>
        <taxon>Ecdysozoa</taxon>
        <taxon>Nematoda</taxon>
        <taxon>Chromadorea</taxon>
        <taxon>Rhabditida</taxon>
        <taxon>Rhabditina</taxon>
        <taxon>Rhabditomorpha</taxon>
        <taxon>Strongyloidea</taxon>
        <taxon>Heligmosomidae</taxon>
        <taxon>Heligmosomoides</taxon>
    </lineage>
</organism>
<name>A0A183FIM7_HELPZ</name>
<dbReference type="EMBL" id="UZAH01025736">
    <property type="protein sequence ID" value="VDO69575.1"/>
    <property type="molecule type" value="Genomic_DNA"/>
</dbReference>
<comment type="subcellular location">
    <subcellularLocation>
        <location evidence="1">Nucleus</location>
    </subcellularLocation>
</comment>
<dbReference type="Pfam" id="PF13384">
    <property type="entry name" value="HTH_23"/>
    <property type="match status" value="1"/>
</dbReference>
<dbReference type="InterPro" id="IPR036388">
    <property type="entry name" value="WH-like_DNA-bd_sf"/>
</dbReference>
<evidence type="ECO:0000256" key="1">
    <source>
        <dbReference type="ARBA" id="ARBA00004123"/>
    </source>
</evidence>
<dbReference type="GO" id="GO:0005634">
    <property type="term" value="C:nucleus"/>
    <property type="evidence" value="ECO:0007669"/>
    <property type="project" value="UniProtKB-SubCell"/>
</dbReference>
<dbReference type="SUPFAM" id="SSF46689">
    <property type="entry name" value="Homeodomain-like"/>
    <property type="match status" value="1"/>
</dbReference>
<protein>
    <submittedName>
        <fullName evidence="4">Helix-turn-helix domain-containing protein</fullName>
    </submittedName>
</protein>
<keyword evidence="3" id="KW-1185">Reference proteome</keyword>
<evidence type="ECO:0000313" key="2">
    <source>
        <dbReference type="EMBL" id="VDO69575.1"/>
    </source>
</evidence>
<sequence length="84" mass="9703">MSNQRAAILELHRQGKRQCDIVSLLHVARSTVSKTILRFKELGYEGDRPGRGRKRTANTTRIQRIIKKRVDRNLKVCEMVGDDN</sequence>
<dbReference type="WBParaSite" id="HPBE_0000676201-mRNA-1">
    <property type="protein sequence ID" value="HPBE_0000676201-mRNA-1"/>
    <property type="gene ID" value="HPBE_0000676201"/>
</dbReference>
<gene>
    <name evidence="2" type="ORF">HPBE_LOCUS6763</name>
</gene>
<dbReference type="Gene3D" id="1.10.10.10">
    <property type="entry name" value="Winged helix-like DNA-binding domain superfamily/Winged helix DNA-binding domain"/>
    <property type="match status" value="1"/>
</dbReference>
<accession>A0A183FIM7</accession>
<evidence type="ECO:0000313" key="3">
    <source>
        <dbReference type="Proteomes" id="UP000050761"/>
    </source>
</evidence>